<organism evidence="2 3">
    <name type="scientific">Streblomastix strix</name>
    <dbReference type="NCBI Taxonomy" id="222440"/>
    <lineage>
        <taxon>Eukaryota</taxon>
        <taxon>Metamonada</taxon>
        <taxon>Preaxostyla</taxon>
        <taxon>Oxymonadida</taxon>
        <taxon>Streblomastigidae</taxon>
        <taxon>Streblomastix</taxon>
    </lineage>
</organism>
<dbReference type="Proteomes" id="UP000324800">
    <property type="component" value="Unassembled WGS sequence"/>
</dbReference>
<dbReference type="InterPro" id="IPR035969">
    <property type="entry name" value="Rab-GAP_TBC_sf"/>
</dbReference>
<feature type="compositionally biased region" description="Acidic residues" evidence="1">
    <location>
        <begin position="13"/>
        <end position="24"/>
    </location>
</feature>
<dbReference type="EMBL" id="SNRW01003152">
    <property type="protein sequence ID" value="KAA6390645.1"/>
    <property type="molecule type" value="Genomic_DNA"/>
</dbReference>
<protein>
    <submittedName>
        <fullName evidence="2">Uncharacterized protein</fullName>
    </submittedName>
</protein>
<feature type="region of interest" description="Disordered" evidence="1">
    <location>
        <begin position="1"/>
        <end position="24"/>
    </location>
</feature>
<evidence type="ECO:0000313" key="2">
    <source>
        <dbReference type="EMBL" id="KAA6390645.1"/>
    </source>
</evidence>
<proteinExistence type="predicted"/>
<evidence type="ECO:0000256" key="1">
    <source>
        <dbReference type="SAM" id="MobiDB-lite"/>
    </source>
</evidence>
<reference evidence="2 3" key="1">
    <citation type="submission" date="2019-03" db="EMBL/GenBank/DDBJ databases">
        <title>Single cell metagenomics reveals metabolic interactions within the superorganism composed of flagellate Streblomastix strix and complex community of Bacteroidetes bacteria on its surface.</title>
        <authorList>
            <person name="Treitli S.C."/>
            <person name="Kolisko M."/>
            <person name="Husnik F."/>
            <person name="Keeling P."/>
            <person name="Hampl V."/>
        </authorList>
    </citation>
    <scope>NUCLEOTIDE SEQUENCE [LARGE SCALE GENOMIC DNA]</scope>
    <source>
        <strain evidence="2">ST1C</strain>
    </source>
</reference>
<gene>
    <name evidence="2" type="ORF">EZS28_013825</name>
</gene>
<evidence type="ECO:0000313" key="3">
    <source>
        <dbReference type="Proteomes" id="UP000324800"/>
    </source>
</evidence>
<dbReference type="Gene3D" id="1.10.472.80">
    <property type="entry name" value="Ypt/Rab-GAP domain of gyp1p, domain 3"/>
    <property type="match status" value="1"/>
</dbReference>
<accession>A0A5J4W7G1</accession>
<comment type="caution">
    <text evidence="2">The sequence shown here is derived from an EMBL/GenBank/DDBJ whole genome shotgun (WGS) entry which is preliminary data.</text>
</comment>
<dbReference type="AlphaFoldDB" id="A0A5J4W7G1"/>
<name>A0A5J4W7G1_9EUKA</name>
<sequence length="356" mass="41169">MMNQKRRNNHEQEEQEQEDYINEGLSQDDIEAYESYPRADGYSDLNIIHPNITLPLASPLHIVTELLITLITNSPVSEWFESLPFAPTQFLSRTETLLSHFDSELSQHFDKCNISASAWCWNPLSMLFAESMQNMNEWGVFMDHLIFDICSSSGQDPPTHYTPINKDQLWDIGNNAYQVNDVNNQSNLTEEEQLINEQKKNLMMNLLDQADYLKHAKPDFLTCASVAFAILNRKRLLNMRREQDIQFFIINPSCISQIETDVDLLTMKKKDKSNMSRQQQEVDGVMSLIRQAQIIKATTPASLARGLWGGRRPFVRLRGDDIYVNIQNIQINNEINEIRVFKDDIQFFIINPSCIS</sequence>
<dbReference type="SUPFAM" id="SSF47923">
    <property type="entry name" value="Ypt/Rab-GAP domain of gyp1p"/>
    <property type="match status" value="1"/>
</dbReference>